<dbReference type="NCBIfam" id="NF004046">
    <property type="entry name" value="PRK05563.1"/>
    <property type="match status" value="1"/>
</dbReference>
<dbReference type="Gene3D" id="1.20.272.10">
    <property type="match status" value="1"/>
</dbReference>
<feature type="compositionally biased region" description="Basic and acidic residues" evidence="12">
    <location>
        <begin position="382"/>
        <end position="395"/>
    </location>
</feature>
<evidence type="ECO:0000256" key="8">
    <source>
        <dbReference type="ARBA" id="ARBA00022840"/>
    </source>
</evidence>
<dbReference type="NCBIfam" id="TIGR02397">
    <property type="entry name" value="dnaX_nterm"/>
    <property type="match status" value="1"/>
</dbReference>
<dbReference type="InterPro" id="IPR050238">
    <property type="entry name" value="DNA_Rep/Repair_Clamp_Loader"/>
</dbReference>
<organism evidence="14 15">
    <name type="scientific">Candidatus Aquitaenariimonas noxiae</name>
    <dbReference type="NCBI Taxonomy" id="1974741"/>
    <lineage>
        <taxon>Bacteria</taxon>
        <taxon>Pseudomonadati</taxon>
        <taxon>Candidatus Omnitrophota</taxon>
        <taxon>Candidatus Aquitaenariimonas</taxon>
    </lineage>
</organism>
<dbReference type="InterPro" id="IPR012763">
    <property type="entry name" value="DNA_pol_III_sug/sutau_N"/>
</dbReference>
<dbReference type="InterPro" id="IPR045085">
    <property type="entry name" value="HLD_clamp_pol_III_gamma_tau"/>
</dbReference>
<evidence type="ECO:0000256" key="12">
    <source>
        <dbReference type="SAM" id="MobiDB-lite"/>
    </source>
</evidence>
<dbReference type="SMART" id="SM00382">
    <property type="entry name" value="AAA"/>
    <property type="match status" value="1"/>
</dbReference>
<dbReference type="InterPro" id="IPR005790">
    <property type="entry name" value="DNA_polIII_delta"/>
</dbReference>
<name>A0A2J0KX29_9BACT</name>
<keyword evidence="5" id="KW-0479">Metal-binding</keyword>
<dbReference type="GO" id="GO:0003677">
    <property type="term" value="F:DNA binding"/>
    <property type="evidence" value="ECO:0007669"/>
    <property type="project" value="InterPro"/>
</dbReference>
<dbReference type="SUPFAM" id="SSF48019">
    <property type="entry name" value="post-AAA+ oligomerization domain-like"/>
    <property type="match status" value="1"/>
</dbReference>
<keyword evidence="6 11" id="KW-0547">Nucleotide-binding</keyword>
<evidence type="ECO:0000256" key="10">
    <source>
        <dbReference type="ARBA" id="ARBA00049244"/>
    </source>
</evidence>
<dbReference type="CDD" id="cd00009">
    <property type="entry name" value="AAA"/>
    <property type="match status" value="1"/>
</dbReference>
<dbReference type="AlphaFoldDB" id="A0A2J0KX29"/>
<reference evidence="14 15" key="1">
    <citation type="submission" date="2017-09" db="EMBL/GenBank/DDBJ databases">
        <title>Depth-based differentiation of microbial function through sediment-hosted aquifers and enrichment of novel symbionts in the deep terrestrial subsurface.</title>
        <authorList>
            <person name="Probst A.J."/>
            <person name="Ladd B."/>
            <person name="Jarett J.K."/>
            <person name="Geller-Mcgrath D.E."/>
            <person name="Sieber C.M."/>
            <person name="Emerson J.B."/>
            <person name="Anantharaman K."/>
            <person name="Thomas B.C."/>
            <person name="Malmstrom R."/>
            <person name="Stieglmeier M."/>
            <person name="Klingl A."/>
            <person name="Woyke T."/>
            <person name="Ryan C.M."/>
            <person name="Banfield J.F."/>
        </authorList>
    </citation>
    <scope>NUCLEOTIDE SEQUENCE [LARGE SCALE GENOMIC DNA]</scope>
    <source>
        <strain evidence="14">CG07_land_8_20_14_0_80_42_15</strain>
    </source>
</reference>
<dbReference type="PRINTS" id="PR00300">
    <property type="entry name" value="CLPPROTEASEA"/>
</dbReference>
<dbReference type="InterPro" id="IPR038454">
    <property type="entry name" value="DnaA_N_sf"/>
</dbReference>
<dbReference type="GO" id="GO:0046872">
    <property type="term" value="F:metal ion binding"/>
    <property type="evidence" value="ECO:0007669"/>
    <property type="project" value="UniProtKB-KW"/>
</dbReference>
<feature type="compositionally biased region" description="Basic and acidic residues" evidence="12">
    <location>
        <begin position="544"/>
        <end position="553"/>
    </location>
</feature>
<dbReference type="GO" id="GO:0006261">
    <property type="term" value="P:DNA-templated DNA replication"/>
    <property type="evidence" value="ECO:0007669"/>
    <property type="project" value="TreeGrafter"/>
</dbReference>
<dbReference type="PANTHER" id="PTHR11669:SF0">
    <property type="entry name" value="PROTEIN STICHEL-LIKE 2"/>
    <property type="match status" value="1"/>
</dbReference>
<comment type="similarity">
    <text evidence="1 11">Belongs to the DnaX/STICHEL family.</text>
</comment>
<dbReference type="InterPro" id="IPR001270">
    <property type="entry name" value="ClpA/B"/>
</dbReference>
<keyword evidence="4 11" id="KW-0235">DNA replication</keyword>
<dbReference type="Gene3D" id="3.30.300.180">
    <property type="match status" value="1"/>
</dbReference>
<comment type="function">
    <text evidence="11">DNA polymerase III is a complex, multichain enzyme responsible for most of the replicative synthesis in bacteria. This DNA polymerase also exhibits 3' to 5' exonuclease activity.</text>
</comment>
<feature type="compositionally biased region" description="Basic and acidic residues" evidence="12">
    <location>
        <begin position="404"/>
        <end position="421"/>
    </location>
</feature>
<dbReference type="PANTHER" id="PTHR11669">
    <property type="entry name" value="REPLICATION FACTOR C / DNA POLYMERASE III GAMMA-TAU SUBUNIT"/>
    <property type="match status" value="1"/>
</dbReference>
<dbReference type="GO" id="GO:0003887">
    <property type="term" value="F:DNA-directed DNA polymerase activity"/>
    <property type="evidence" value="ECO:0007669"/>
    <property type="project" value="UniProtKB-KW"/>
</dbReference>
<dbReference type="GO" id="GO:0005524">
    <property type="term" value="F:ATP binding"/>
    <property type="evidence" value="ECO:0007669"/>
    <property type="project" value="UniProtKB-KW"/>
</dbReference>
<sequence length="583" mass="65215">MAYIVFARKWRPKNFDEIIGQDHITQTLKNAIKNDRVAHAYIFTGPRGIGKTSAARIFAKALNCKKGPTQDPCGKCVSCKEISESRNLDVLEIDGASNRGIDEIRTLRENVKFAPTAGKFKIYIIDEVHQITSDGFNALLKTLEEPPPHVKFIFATTHPHKVPPTILSRCHRFDFRKISTDDIIKKLKFISKQENLKIADNALFAIARIADGSLRDAESILDQLASFSDTKIEIADVTQIFGMLNEETLFEIVDAIINKDASKALRTIDSLIKEGKDVSLVALELLKHFRDLLVAKVGKDLEQLIELPGDAIKKLSKQSESLTVEDLLYAVNVISNTYDVIKRSNLGRVPLEMAIVKLAKKDSIHSLGEILNKISEIDKKTVDGSEEDRISEKHQRTAKPLPPPKEETNKTNSAKKDIKEEAAEEAPTVEYETSKNSAGLEQIKNIWPNLLQRLRVKRMSIASCLLEGTPISCENGKLTLGFPSGYSFHKEVLEREQNKKFIEEALLELLDARFALEFVIVEGKKTPGGTKQDRSDPGSQSLDEGAKGDADYHKDQIVDSALEMFNGKVIKRSHTDNDIEDME</sequence>
<evidence type="ECO:0000256" key="5">
    <source>
        <dbReference type="ARBA" id="ARBA00022723"/>
    </source>
</evidence>
<keyword evidence="3 11" id="KW-0548">Nucleotidyltransferase</keyword>
<evidence type="ECO:0000256" key="2">
    <source>
        <dbReference type="ARBA" id="ARBA00022679"/>
    </source>
</evidence>
<dbReference type="FunFam" id="3.40.50.300:FF:000014">
    <property type="entry name" value="DNA polymerase III subunit gamma/tau"/>
    <property type="match status" value="1"/>
</dbReference>
<dbReference type="InterPro" id="IPR008921">
    <property type="entry name" value="DNA_pol3_clamp-load_cplx_C"/>
</dbReference>
<feature type="region of interest" description="Disordered" evidence="12">
    <location>
        <begin position="525"/>
        <end position="553"/>
    </location>
</feature>
<evidence type="ECO:0000256" key="11">
    <source>
        <dbReference type="RuleBase" id="RU364063"/>
    </source>
</evidence>
<keyword evidence="7" id="KW-0862">Zinc</keyword>
<dbReference type="Pfam" id="PF13177">
    <property type="entry name" value="DNA_pol3_delta2"/>
    <property type="match status" value="1"/>
</dbReference>
<dbReference type="GO" id="GO:0009360">
    <property type="term" value="C:DNA polymerase III complex"/>
    <property type="evidence" value="ECO:0007669"/>
    <property type="project" value="InterPro"/>
</dbReference>
<keyword evidence="8 11" id="KW-0067">ATP-binding</keyword>
<evidence type="ECO:0000256" key="7">
    <source>
        <dbReference type="ARBA" id="ARBA00022833"/>
    </source>
</evidence>
<dbReference type="InterPro" id="IPR048448">
    <property type="entry name" value="DnaX-like_C"/>
</dbReference>
<keyword evidence="9 11" id="KW-0239">DNA-directed DNA polymerase</keyword>
<evidence type="ECO:0000256" key="3">
    <source>
        <dbReference type="ARBA" id="ARBA00022695"/>
    </source>
</evidence>
<accession>A0A2J0KX29</accession>
<evidence type="ECO:0000313" key="15">
    <source>
        <dbReference type="Proteomes" id="UP000230052"/>
    </source>
</evidence>
<dbReference type="EMBL" id="PEWV01000031">
    <property type="protein sequence ID" value="PIU41884.1"/>
    <property type="molecule type" value="Genomic_DNA"/>
</dbReference>
<feature type="region of interest" description="Disordered" evidence="12">
    <location>
        <begin position="382"/>
        <end position="435"/>
    </location>
</feature>
<evidence type="ECO:0000256" key="1">
    <source>
        <dbReference type="ARBA" id="ARBA00006360"/>
    </source>
</evidence>
<dbReference type="InterPro" id="IPR027417">
    <property type="entry name" value="P-loop_NTPase"/>
</dbReference>
<evidence type="ECO:0000256" key="9">
    <source>
        <dbReference type="ARBA" id="ARBA00022932"/>
    </source>
</evidence>
<dbReference type="InterPro" id="IPR022754">
    <property type="entry name" value="DNA_pol_III_gamma-3"/>
</dbReference>
<dbReference type="Gene3D" id="3.40.50.300">
    <property type="entry name" value="P-loop containing nucleotide triphosphate hydrolases"/>
    <property type="match status" value="1"/>
</dbReference>
<dbReference type="Proteomes" id="UP000230052">
    <property type="component" value="Unassembled WGS sequence"/>
</dbReference>
<comment type="subunit">
    <text evidence="11">DNA polymerase III contains a core (composed of alpha, epsilon and theta chains) that associates with a tau subunit. This core dimerizes to form the POLIII' complex. PolIII' associates with the gamma complex (composed of gamma, delta, delta', psi and chi chains) and with the beta chain to form the complete DNA polymerase III complex.</text>
</comment>
<dbReference type="Pfam" id="PF20964">
    <property type="entry name" value="DnaX_C"/>
    <property type="match status" value="1"/>
</dbReference>
<dbReference type="NCBIfam" id="TIGR01128">
    <property type="entry name" value="holA"/>
    <property type="match status" value="1"/>
</dbReference>
<comment type="caution">
    <text evidence="14">The sequence shown here is derived from an EMBL/GenBank/DDBJ whole genome shotgun (WGS) entry which is preliminary data.</text>
</comment>
<dbReference type="CDD" id="cd18137">
    <property type="entry name" value="HLD_clamp_pol_III_gamma_tau"/>
    <property type="match status" value="1"/>
</dbReference>
<dbReference type="SUPFAM" id="SSF52540">
    <property type="entry name" value="P-loop containing nucleoside triphosphate hydrolases"/>
    <property type="match status" value="1"/>
</dbReference>
<evidence type="ECO:0000256" key="6">
    <source>
        <dbReference type="ARBA" id="ARBA00022741"/>
    </source>
</evidence>
<dbReference type="FunFam" id="1.10.8.60:FF:000013">
    <property type="entry name" value="DNA polymerase III subunit gamma/tau"/>
    <property type="match status" value="1"/>
</dbReference>
<dbReference type="InterPro" id="IPR003593">
    <property type="entry name" value="AAA+_ATPase"/>
</dbReference>
<evidence type="ECO:0000256" key="4">
    <source>
        <dbReference type="ARBA" id="ARBA00022705"/>
    </source>
</evidence>
<protein>
    <recommendedName>
        <fullName evidence="11">DNA polymerase III subunit gamma/tau</fullName>
        <ecNumber evidence="11">2.7.7.7</ecNumber>
    </recommendedName>
</protein>
<proteinExistence type="inferred from homology"/>
<dbReference type="Pfam" id="PF12169">
    <property type="entry name" value="DNA_pol3_gamma3"/>
    <property type="match status" value="1"/>
</dbReference>
<evidence type="ECO:0000313" key="14">
    <source>
        <dbReference type="EMBL" id="PIU41884.1"/>
    </source>
</evidence>
<evidence type="ECO:0000259" key="13">
    <source>
        <dbReference type="SMART" id="SM00382"/>
    </source>
</evidence>
<dbReference type="Pfam" id="PF22608">
    <property type="entry name" value="DNAX_ATPase_lid"/>
    <property type="match status" value="1"/>
</dbReference>
<feature type="domain" description="AAA+ ATPase" evidence="13">
    <location>
        <begin position="37"/>
        <end position="179"/>
    </location>
</feature>
<comment type="catalytic activity">
    <reaction evidence="10 11">
        <text>DNA(n) + a 2'-deoxyribonucleoside 5'-triphosphate = DNA(n+1) + diphosphate</text>
        <dbReference type="Rhea" id="RHEA:22508"/>
        <dbReference type="Rhea" id="RHEA-COMP:17339"/>
        <dbReference type="Rhea" id="RHEA-COMP:17340"/>
        <dbReference type="ChEBI" id="CHEBI:33019"/>
        <dbReference type="ChEBI" id="CHEBI:61560"/>
        <dbReference type="ChEBI" id="CHEBI:173112"/>
        <dbReference type="EC" id="2.7.7.7"/>
    </reaction>
</comment>
<dbReference type="Gene3D" id="1.10.8.60">
    <property type="match status" value="1"/>
</dbReference>
<gene>
    <name evidence="11" type="primary">dnaX</name>
    <name evidence="14" type="ORF">COS99_03190</name>
</gene>
<keyword evidence="2 11" id="KW-0808">Transferase</keyword>
<dbReference type="EC" id="2.7.7.7" evidence="11"/>